<dbReference type="RefSeq" id="WP_215380650.1">
    <property type="nucleotide sequence ID" value="NZ_JAGTIS010000021.1"/>
</dbReference>
<dbReference type="Proteomes" id="UP001519667">
    <property type="component" value="Unassembled WGS sequence"/>
</dbReference>
<protein>
    <submittedName>
        <fullName evidence="1">Uncharacterized protein</fullName>
    </submittedName>
</protein>
<dbReference type="EMBL" id="JAGTIS010000021">
    <property type="protein sequence ID" value="MBT8769155.1"/>
    <property type="molecule type" value="Genomic_DNA"/>
</dbReference>
<sequence length="53" mass="5713">MRLFSILVLCPAPATCSSPILQIRVLQPAGPERSGRSSFELFAPEQAVDGELL</sequence>
<name>A0ABS5XNG0_9GAMM</name>
<evidence type="ECO:0000313" key="1">
    <source>
        <dbReference type="EMBL" id="MBT8769155.1"/>
    </source>
</evidence>
<keyword evidence="2" id="KW-1185">Reference proteome</keyword>
<accession>A0ABS5XNG0</accession>
<reference evidence="1 2" key="1">
    <citation type="submission" date="2021-04" db="EMBL/GenBank/DDBJ databases">
        <title>Pseudomonas boanensis sp. nov., a bacterium isolated from river water used for household purposes in Boane District, Mozambique.</title>
        <authorList>
            <person name="Nicklasson M."/>
            <person name="Martin-Rodriguez A.J."/>
            <person name="Thorell K."/>
            <person name="Neves L."/>
            <person name="Mussagy A."/>
            <person name="Rydberg H.A."/>
            <person name="Hernroth B."/>
            <person name="Svensson-Stadler L."/>
            <person name="Sjoling A."/>
        </authorList>
    </citation>
    <scope>NUCLEOTIDE SEQUENCE [LARGE SCALE GENOMIC DNA]</scope>
    <source>
        <strain evidence="1 2">DB1</strain>
    </source>
</reference>
<proteinExistence type="predicted"/>
<gene>
    <name evidence="1" type="ORF">J7302_23905</name>
</gene>
<evidence type="ECO:0000313" key="2">
    <source>
        <dbReference type="Proteomes" id="UP001519667"/>
    </source>
</evidence>
<comment type="caution">
    <text evidence="1">The sequence shown here is derived from an EMBL/GenBank/DDBJ whole genome shotgun (WGS) entry which is preliminary data.</text>
</comment>
<organism evidence="1 2">
    <name type="scientific">Metapseudomonas boanensis</name>
    <dbReference type="NCBI Taxonomy" id="2822138"/>
    <lineage>
        <taxon>Bacteria</taxon>
        <taxon>Pseudomonadati</taxon>
        <taxon>Pseudomonadota</taxon>
        <taxon>Gammaproteobacteria</taxon>
        <taxon>Pseudomonadales</taxon>
        <taxon>Pseudomonadaceae</taxon>
        <taxon>Metapseudomonas</taxon>
    </lineage>
</organism>